<gene>
    <name evidence="5" type="ORF">DES51_107111</name>
</gene>
<dbReference type="SMART" id="SM01134">
    <property type="entry name" value="DeoRC"/>
    <property type="match status" value="1"/>
</dbReference>
<dbReference type="GO" id="GO:0003700">
    <property type="term" value="F:DNA-binding transcription factor activity"/>
    <property type="evidence" value="ECO:0007669"/>
    <property type="project" value="InterPro"/>
</dbReference>
<evidence type="ECO:0000256" key="2">
    <source>
        <dbReference type="ARBA" id="ARBA00023125"/>
    </source>
</evidence>
<accession>A0A318KM18</accession>
<dbReference type="InterPro" id="IPR036388">
    <property type="entry name" value="WH-like_DNA-bd_sf"/>
</dbReference>
<reference evidence="5 6" key="1">
    <citation type="submission" date="2018-05" db="EMBL/GenBank/DDBJ databases">
        <title>Genomic Encyclopedia of Type Strains, Phase IV (KMG-IV): sequencing the most valuable type-strain genomes for metagenomic binning, comparative biology and taxonomic classification.</title>
        <authorList>
            <person name="Goeker M."/>
        </authorList>
    </citation>
    <scope>NUCLEOTIDE SEQUENCE [LARGE SCALE GENOMIC DNA]</scope>
    <source>
        <strain evidence="5 6">JC118</strain>
    </source>
</reference>
<feature type="domain" description="HTH deoR-type" evidence="4">
    <location>
        <begin position="3"/>
        <end position="58"/>
    </location>
</feature>
<keyword evidence="6" id="KW-1185">Reference proteome</keyword>
<organism evidence="5 6">
    <name type="scientific">Dielma fastidiosa</name>
    <dbReference type="NCBI Taxonomy" id="1034346"/>
    <lineage>
        <taxon>Bacteria</taxon>
        <taxon>Bacillati</taxon>
        <taxon>Bacillota</taxon>
        <taxon>Erysipelotrichia</taxon>
        <taxon>Erysipelotrichales</taxon>
        <taxon>Erysipelotrichaceae</taxon>
        <taxon>Dielma</taxon>
    </lineage>
</organism>
<dbReference type="AlphaFoldDB" id="A0A318KM18"/>
<dbReference type="Pfam" id="PF08220">
    <property type="entry name" value="HTH_DeoR"/>
    <property type="match status" value="1"/>
</dbReference>
<dbReference type="Gene3D" id="1.10.10.10">
    <property type="entry name" value="Winged helix-like DNA-binding domain superfamily/Winged helix DNA-binding domain"/>
    <property type="match status" value="1"/>
</dbReference>
<evidence type="ECO:0000256" key="3">
    <source>
        <dbReference type="ARBA" id="ARBA00023163"/>
    </source>
</evidence>
<sequence>MKYQQRRDIILHLLEGKEKLSFQEIETAVDASPATLRRDLERMESNQLIQRYHGGIRSIDTVTAETPIKERHNVNLSEKRRIAQKAASLIQPNELIFIDSGSTTLSMIDFITDNSITVITNGILQAQKFKEKNINCFLLCGFMSMRSNAVMGKETVRLLKSFRYDKAFLGANAIDLKLGILAPDDNECELKTAILGCTKETYVLADNSKFGKKSMFALQDADTASLKVITDKAFPEFTCYELMIAD</sequence>
<evidence type="ECO:0000256" key="1">
    <source>
        <dbReference type="ARBA" id="ARBA00023015"/>
    </source>
</evidence>
<dbReference type="RefSeq" id="WP_022939218.1">
    <property type="nucleotide sequence ID" value="NZ_CABKRQ010000008.1"/>
</dbReference>
<dbReference type="Gene3D" id="3.40.50.1360">
    <property type="match status" value="1"/>
</dbReference>
<protein>
    <submittedName>
        <fullName evidence="5">DeoR family transcriptional regulator</fullName>
    </submittedName>
</protein>
<proteinExistence type="predicted"/>
<dbReference type="EMBL" id="QJKH01000007">
    <property type="protein sequence ID" value="PXX78570.1"/>
    <property type="molecule type" value="Genomic_DNA"/>
</dbReference>
<evidence type="ECO:0000313" key="5">
    <source>
        <dbReference type="EMBL" id="PXX78570.1"/>
    </source>
</evidence>
<keyword evidence="2" id="KW-0238">DNA-binding</keyword>
<dbReference type="InterPro" id="IPR036390">
    <property type="entry name" value="WH_DNA-bd_sf"/>
</dbReference>
<keyword evidence="3" id="KW-0804">Transcription</keyword>
<dbReference type="PANTHER" id="PTHR30363:SF44">
    <property type="entry name" value="AGA OPERON TRANSCRIPTIONAL REPRESSOR-RELATED"/>
    <property type="match status" value="1"/>
</dbReference>
<dbReference type="InterPro" id="IPR050313">
    <property type="entry name" value="Carb_Metab_HTH_regulators"/>
</dbReference>
<evidence type="ECO:0000259" key="4">
    <source>
        <dbReference type="PROSITE" id="PS51000"/>
    </source>
</evidence>
<comment type="caution">
    <text evidence="5">The sequence shown here is derived from an EMBL/GenBank/DDBJ whole genome shotgun (WGS) entry which is preliminary data.</text>
</comment>
<dbReference type="PANTHER" id="PTHR30363">
    <property type="entry name" value="HTH-TYPE TRANSCRIPTIONAL REGULATOR SRLR-RELATED"/>
    <property type="match status" value="1"/>
</dbReference>
<keyword evidence="1" id="KW-0805">Transcription regulation</keyword>
<dbReference type="Proteomes" id="UP000247612">
    <property type="component" value="Unassembled WGS sequence"/>
</dbReference>
<dbReference type="SUPFAM" id="SSF46785">
    <property type="entry name" value="Winged helix' DNA-binding domain"/>
    <property type="match status" value="1"/>
</dbReference>
<dbReference type="InterPro" id="IPR037171">
    <property type="entry name" value="NagB/RpiA_transferase-like"/>
</dbReference>
<dbReference type="PROSITE" id="PS51000">
    <property type="entry name" value="HTH_DEOR_2"/>
    <property type="match status" value="1"/>
</dbReference>
<dbReference type="InterPro" id="IPR018356">
    <property type="entry name" value="Tscrpt_reg_HTH_DeoR_CS"/>
</dbReference>
<dbReference type="GO" id="GO:0003677">
    <property type="term" value="F:DNA binding"/>
    <property type="evidence" value="ECO:0007669"/>
    <property type="project" value="UniProtKB-KW"/>
</dbReference>
<dbReference type="PROSITE" id="PS00894">
    <property type="entry name" value="HTH_DEOR_1"/>
    <property type="match status" value="1"/>
</dbReference>
<dbReference type="Pfam" id="PF00455">
    <property type="entry name" value="DeoRC"/>
    <property type="match status" value="1"/>
</dbReference>
<dbReference type="STRING" id="1034346.GCA_000313565_02942"/>
<dbReference type="PRINTS" id="PR00037">
    <property type="entry name" value="HTHLACR"/>
</dbReference>
<dbReference type="SMART" id="SM00420">
    <property type="entry name" value="HTH_DEOR"/>
    <property type="match status" value="1"/>
</dbReference>
<dbReference type="SUPFAM" id="SSF100950">
    <property type="entry name" value="NagB/RpiA/CoA transferase-like"/>
    <property type="match status" value="1"/>
</dbReference>
<dbReference type="GeneID" id="94440688"/>
<dbReference type="InterPro" id="IPR001034">
    <property type="entry name" value="DeoR_HTH"/>
</dbReference>
<dbReference type="InterPro" id="IPR014036">
    <property type="entry name" value="DeoR-like_C"/>
</dbReference>
<name>A0A318KM18_9FIRM</name>
<evidence type="ECO:0000313" key="6">
    <source>
        <dbReference type="Proteomes" id="UP000247612"/>
    </source>
</evidence>